<dbReference type="Gene3D" id="2.20.28.10">
    <property type="match status" value="1"/>
</dbReference>
<keyword evidence="2" id="KW-0479">Metal-binding</keyword>
<evidence type="ECO:0000259" key="4">
    <source>
        <dbReference type="SMART" id="SM00670"/>
    </source>
</evidence>
<evidence type="ECO:0000256" key="1">
    <source>
        <dbReference type="ARBA" id="ARBA00022722"/>
    </source>
</evidence>
<sequence>MTGKVMVLDTTAFLAGLPLMLYGVRLVAPPSVIEEVRDDESRSRLETAMLLERVEVVKPREKYKWRVKRAAVKVGVHGSLSETDVEVAALALQLKEEGLEVEVVTDDYALQNLLASLGVSYRSLRTRGISRLVRYILVCPACGYTSRRYGERRCPVCGAPLVKRPRS</sequence>
<dbReference type="Proteomes" id="UP000001037">
    <property type="component" value="Chromosome"/>
</dbReference>
<dbReference type="RefSeq" id="WP_014026586.1">
    <property type="nucleotide sequence ID" value="NC_015931.1"/>
</dbReference>
<evidence type="ECO:0000256" key="3">
    <source>
        <dbReference type="ARBA" id="ARBA00022801"/>
    </source>
</evidence>
<keyword evidence="3" id="KW-0378">Hydrolase</keyword>
<keyword evidence="6" id="KW-1185">Reference proteome</keyword>
<gene>
    <name evidence="5" type="ordered locus">Pyrfu_1041</name>
</gene>
<accession>G0EF12</accession>
<reference evidence="5 6" key="1">
    <citation type="journal article" date="2011" name="Stand. Genomic Sci.">
        <title>Complete genome sequence of the hyperthermophilic chemolithoautotroph Pyrolobus fumarii type strain (1A).</title>
        <authorList>
            <person name="Anderson I."/>
            <person name="Goker M."/>
            <person name="Nolan M."/>
            <person name="Lucas S."/>
            <person name="Hammon N."/>
            <person name="Deshpande S."/>
            <person name="Cheng J.F."/>
            <person name="Tapia R."/>
            <person name="Han C."/>
            <person name="Goodwin L."/>
            <person name="Pitluck S."/>
            <person name="Huntemann M."/>
            <person name="Liolios K."/>
            <person name="Ivanova N."/>
            <person name="Pagani I."/>
            <person name="Mavromatis K."/>
            <person name="Ovchinikova G."/>
            <person name="Pati A."/>
            <person name="Chen A."/>
            <person name="Palaniappan K."/>
            <person name="Land M."/>
            <person name="Hauser L."/>
            <person name="Brambilla E.M."/>
            <person name="Huber H."/>
            <person name="Yasawong M."/>
            <person name="Rohde M."/>
            <person name="Spring S."/>
            <person name="Abt B."/>
            <person name="Sikorski J."/>
            <person name="Wirth R."/>
            <person name="Detter J.C."/>
            <person name="Woyke T."/>
            <person name="Bristow J."/>
            <person name="Eisen J.A."/>
            <person name="Markowitz V."/>
            <person name="Hugenholtz P."/>
            <person name="Kyrpides N.C."/>
            <person name="Klenk H.P."/>
            <person name="Lapidus A."/>
        </authorList>
    </citation>
    <scope>NUCLEOTIDE SEQUENCE [LARGE SCALE GENOMIC DNA]</scope>
    <source>
        <strain evidence="6">DSM 11204 / 1A</strain>
    </source>
</reference>
<proteinExistence type="predicted"/>
<dbReference type="GO" id="GO:0016787">
    <property type="term" value="F:hydrolase activity"/>
    <property type="evidence" value="ECO:0007669"/>
    <property type="project" value="UniProtKB-KW"/>
</dbReference>
<dbReference type="STRING" id="694429.Pyrfu_1041"/>
<dbReference type="CDD" id="cd09876">
    <property type="entry name" value="PIN_Nob1-like"/>
    <property type="match status" value="1"/>
</dbReference>
<dbReference type="OrthoDB" id="27944at2157"/>
<dbReference type="HOGENOM" id="CLU_109674_1_0_2"/>
<dbReference type="InterPro" id="IPR002716">
    <property type="entry name" value="PIN_dom"/>
</dbReference>
<name>G0EF12_PYRF1</name>
<evidence type="ECO:0000313" key="6">
    <source>
        <dbReference type="Proteomes" id="UP000001037"/>
    </source>
</evidence>
<dbReference type="Gene3D" id="3.40.50.1010">
    <property type="entry name" value="5'-nuclease"/>
    <property type="match status" value="1"/>
</dbReference>
<dbReference type="EMBL" id="CP002838">
    <property type="protein sequence ID" value="AEM38909.1"/>
    <property type="molecule type" value="Genomic_DNA"/>
</dbReference>
<keyword evidence="1" id="KW-0540">Nuclease</keyword>
<protein>
    <submittedName>
        <fullName evidence="5">Nucleotide binding protein PINc</fullName>
    </submittedName>
</protein>
<evidence type="ECO:0000313" key="5">
    <source>
        <dbReference type="EMBL" id="AEM38909.1"/>
    </source>
</evidence>
<dbReference type="SUPFAM" id="SSF144206">
    <property type="entry name" value="NOB1 zinc finger-like"/>
    <property type="match status" value="1"/>
</dbReference>
<dbReference type="Pfam" id="PF17146">
    <property type="entry name" value="PIN_6"/>
    <property type="match status" value="1"/>
</dbReference>
<feature type="domain" description="PIN" evidence="4">
    <location>
        <begin position="4"/>
        <end position="112"/>
    </location>
</feature>
<dbReference type="KEGG" id="pfm:Pyrfu_1041"/>
<dbReference type="GO" id="GO:0004521">
    <property type="term" value="F:RNA endonuclease activity"/>
    <property type="evidence" value="ECO:0007669"/>
    <property type="project" value="TreeGrafter"/>
</dbReference>
<dbReference type="GeneID" id="11139517"/>
<dbReference type="InterPro" id="IPR039907">
    <property type="entry name" value="NOB1"/>
</dbReference>
<evidence type="ECO:0000256" key="2">
    <source>
        <dbReference type="ARBA" id="ARBA00022723"/>
    </source>
</evidence>
<dbReference type="PANTHER" id="PTHR12814">
    <property type="entry name" value="RNA-BINDING PROTEIN NOB1"/>
    <property type="match status" value="1"/>
</dbReference>
<dbReference type="AlphaFoldDB" id="G0EF12"/>
<dbReference type="PANTHER" id="PTHR12814:SF2">
    <property type="entry name" value="RNA-BINDING PROTEIN NOB1"/>
    <property type="match status" value="1"/>
</dbReference>
<dbReference type="eggNOG" id="arCOG00721">
    <property type="taxonomic scope" value="Archaea"/>
</dbReference>
<dbReference type="InParanoid" id="G0EF12"/>
<dbReference type="InterPro" id="IPR036283">
    <property type="entry name" value="NOB1_Zf-like_sf"/>
</dbReference>
<dbReference type="InterPro" id="IPR033411">
    <property type="entry name" value="Ribonuclease_PIN"/>
</dbReference>
<organism evidence="5 6">
    <name type="scientific">Pyrolobus fumarii (strain DSM 11204 / 1A)</name>
    <dbReference type="NCBI Taxonomy" id="694429"/>
    <lineage>
        <taxon>Archaea</taxon>
        <taxon>Thermoproteota</taxon>
        <taxon>Thermoprotei</taxon>
        <taxon>Desulfurococcales</taxon>
        <taxon>Pyrodictiaceae</taxon>
        <taxon>Pyrolobus</taxon>
    </lineage>
</organism>
<dbReference type="GO" id="GO:0030688">
    <property type="term" value="C:preribosome, small subunit precursor"/>
    <property type="evidence" value="ECO:0007669"/>
    <property type="project" value="TreeGrafter"/>
</dbReference>
<dbReference type="SMART" id="SM00670">
    <property type="entry name" value="PINc"/>
    <property type="match status" value="1"/>
</dbReference>
<dbReference type="GO" id="GO:0030490">
    <property type="term" value="P:maturation of SSU-rRNA"/>
    <property type="evidence" value="ECO:0007669"/>
    <property type="project" value="TreeGrafter"/>
</dbReference>
<dbReference type="GO" id="GO:0046872">
    <property type="term" value="F:metal ion binding"/>
    <property type="evidence" value="ECO:0007669"/>
    <property type="project" value="UniProtKB-KW"/>
</dbReference>